<evidence type="ECO:0000256" key="1">
    <source>
        <dbReference type="SAM" id="MobiDB-lite"/>
    </source>
</evidence>
<evidence type="ECO:0008006" key="4">
    <source>
        <dbReference type="Google" id="ProtNLM"/>
    </source>
</evidence>
<protein>
    <recommendedName>
        <fullName evidence="4">Secreted protein</fullName>
    </recommendedName>
</protein>
<accession>A0ABQ8NXT9</accession>
<name>A0ABQ8NXT9_PYRGI</name>
<evidence type="ECO:0000313" key="2">
    <source>
        <dbReference type="EMBL" id="KAI6302704.1"/>
    </source>
</evidence>
<dbReference type="EMBL" id="JABSND010000021">
    <property type="protein sequence ID" value="KAI6302704.1"/>
    <property type="molecule type" value="Genomic_DNA"/>
</dbReference>
<evidence type="ECO:0000313" key="3">
    <source>
        <dbReference type="Proteomes" id="UP001059893"/>
    </source>
</evidence>
<reference evidence="2" key="1">
    <citation type="submission" date="2021-01" db="EMBL/GenBank/DDBJ databases">
        <title>Deciphering the adaptive evolutionary patterns associated with biogeogrpahic diversity in the finger millet blast pathogen Magnaporthe oryzae in Eastern Africa.</title>
        <authorList>
            <person name="Onyema G."/>
            <person name="Shittu T.A."/>
            <person name="Dodsworth S."/>
            <person name="Devilliers S."/>
            <person name="Muthumeenakshi S."/>
            <person name="Sreenivasaprasad S."/>
        </authorList>
    </citation>
    <scope>NUCLEOTIDE SEQUENCE</scope>
    <source>
        <strain evidence="2">D15/s37</strain>
    </source>
</reference>
<comment type="caution">
    <text evidence="2">The sequence shown here is derived from an EMBL/GenBank/DDBJ whole genome shotgun (WGS) entry which is preliminary data.</text>
</comment>
<gene>
    <name evidence="2" type="ORF">MCOR33_001974</name>
</gene>
<organism evidence="2 3">
    <name type="scientific">Pyricularia grisea</name>
    <name type="common">Crabgrass-specific blast fungus</name>
    <name type="synonym">Magnaporthe grisea</name>
    <dbReference type="NCBI Taxonomy" id="148305"/>
    <lineage>
        <taxon>Eukaryota</taxon>
        <taxon>Fungi</taxon>
        <taxon>Dikarya</taxon>
        <taxon>Ascomycota</taxon>
        <taxon>Pezizomycotina</taxon>
        <taxon>Sordariomycetes</taxon>
        <taxon>Sordariomycetidae</taxon>
        <taxon>Magnaporthales</taxon>
        <taxon>Pyriculariaceae</taxon>
        <taxon>Pyricularia</taxon>
    </lineage>
</organism>
<dbReference type="Proteomes" id="UP001059893">
    <property type="component" value="Unassembled WGS sequence"/>
</dbReference>
<feature type="compositionally biased region" description="Low complexity" evidence="1">
    <location>
        <begin position="24"/>
        <end position="42"/>
    </location>
</feature>
<proteinExistence type="predicted"/>
<sequence>MRCQHVIYALLACGVIASDRQHDGASSSGSSSSSNHGDAASGQVGSGRVFDEKCMNFCLTWYSVHQPFRPVHSARKKCKSICEVDPTTKKYLRHPEVGTPRV</sequence>
<keyword evidence="3" id="KW-1185">Reference proteome</keyword>
<feature type="region of interest" description="Disordered" evidence="1">
    <location>
        <begin position="20"/>
        <end position="44"/>
    </location>
</feature>